<dbReference type="STRING" id="93625.A0A409XEW6"/>
<dbReference type="EC" id="2.1.1.320" evidence="7"/>
<dbReference type="EMBL" id="NHYD01001903">
    <property type="protein sequence ID" value="PPQ89328.1"/>
    <property type="molecule type" value="Genomic_DNA"/>
</dbReference>
<evidence type="ECO:0000256" key="4">
    <source>
        <dbReference type="ARBA" id="ARBA00022679"/>
    </source>
</evidence>
<dbReference type="GO" id="GO:0032981">
    <property type="term" value="P:mitochondrial respiratory chain complex I assembly"/>
    <property type="evidence" value="ECO:0007669"/>
    <property type="project" value="TreeGrafter"/>
</dbReference>
<dbReference type="InterPro" id="IPR003788">
    <property type="entry name" value="NDUFAF7"/>
</dbReference>
<comment type="subcellular location">
    <subcellularLocation>
        <location evidence="1 7">Mitochondrion</location>
    </subcellularLocation>
</comment>
<dbReference type="InterPro" id="IPR029063">
    <property type="entry name" value="SAM-dependent_MTases_sf"/>
</dbReference>
<protein>
    <recommendedName>
        <fullName evidence="7">Protein arginine methyltransferase NDUFAF7</fullName>
        <ecNumber evidence="7">2.1.1.320</ecNumber>
    </recommendedName>
</protein>
<keyword evidence="10" id="KW-1185">Reference proteome</keyword>
<dbReference type="OrthoDB" id="438553at2759"/>
<dbReference type="InParanoid" id="A0A409XEW6"/>
<comment type="function">
    <text evidence="7">Arginine methyltransferase involved in the assembly or stability of mitochondrial NADH:ubiquinone oxidoreductase complex (complex I).</text>
</comment>
<feature type="region of interest" description="Disordered" evidence="8">
    <location>
        <begin position="348"/>
        <end position="382"/>
    </location>
</feature>
<reference evidence="9 10" key="1">
    <citation type="journal article" date="2018" name="Evol. Lett.">
        <title>Horizontal gene cluster transfer increased hallucinogenic mushroom diversity.</title>
        <authorList>
            <person name="Reynolds H.T."/>
            <person name="Vijayakumar V."/>
            <person name="Gluck-Thaler E."/>
            <person name="Korotkin H.B."/>
            <person name="Matheny P.B."/>
            <person name="Slot J.C."/>
        </authorList>
    </citation>
    <scope>NUCLEOTIDE SEQUENCE [LARGE SCALE GENOMIC DNA]</scope>
    <source>
        <strain evidence="9 10">2631</strain>
    </source>
</reference>
<dbReference type="SUPFAM" id="SSF53335">
    <property type="entry name" value="S-adenosyl-L-methionine-dependent methyltransferases"/>
    <property type="match status" value="2"/>
</dbReference>
<dbReference type="GO" id="GO:0035243">
    <property type="term" value="F:protein-arginine omega-N symmetric methyltransferase activity"/>
    <property type="evidence" value="ECO:0007669"/>
    <property type="project" value="UniProtKB-EC"/>
</dbReference>
<dbReference type="PANTHER" id="PTHR12049">
    <property type="entry name" value="PROTEIN ARGININE METHYLTRANSFERASE NDUFAF7, MITOCHONDRIAL"/>
    <property type="match status" value="1"/>
</dbReference>
<feature type="compositionally biased region" description="Gly residues" evidence="8">
    <location>
        <begin position="348"/>
        <end position="367"/>
    </location>
</feature>
<comment type="caution">
    <text evidence="9">The sequence shown here is derived from an EMBL/GenBank/DDBJ whole genome shotgun (WGS) entry which is preliminary data.</text>
</comment>
<dbReference type="InterPro" id="IPR038375">
    <property type="entry name" value="NDUFAF7_sf"/>
</dbReference>
<sequence>MTVLTRTCWRLVPPTRLVRKFRIAQSNTYIRCNSTLVPNNNENVNAAPPKYTKIEKIILDHIKTTGPISFATYMQLCLSHPTDGYYMNPAHKVFGTGGDFITSPEISQTFGELIALWLLQEFRKSGKDVPLRLVELGPGKGTLMGDILRVIQKFEPRKQINVHLVETSPTMRELQKTHLSTPPNANVHLHWHNSLGDLLPSASEYTMLVAHEFFDALPVHILQKSKDTGFWHEVLIASNEEDKTQIKNAEIPAVENPLTGSSPIVDTPPTVETPPPPSTTSNTLPSSPTTTPLSLRRVLASKPSSIGAVLGLSSPRFSELAPGSYLEVSPAAFRIARMVGEVLAGGVGGTGASEGEGGASKDGGIKGTEGQEKEGGKETGGGEGEAAIGGCGLIIDYGGAKAYADSLRAFKNHEIVDVFLEPGHCDITANVDFAFLKEAMADLVTPLGPIPQGVFLARMGLGLRLRTLLQAAGSEARREEIHGAAMRLIDMKGMGAEYKVLGVTGGEGSWPFVQDGKQQE</sequence>
<evidence type="ECO:0000313" key="9">
    <source>
        <dbReference type="EMBL" id="PPQ89328.1"/>
    </source>
</evidence>
<accession>A0A409XEW6</accession>
<keyword evidence="5 7" id="KW-0496">Mitochondrion</keyword>
<evidence type="ECO:0000256" key="2">
    <source>
        <dbReference type="ARBA" id="ARBA00005891"/>
    </source>
</evidence>
<gene>
    <name evidence="9" type="ORF">CVT25_003165</name>
</gene>
<comment type="similarity">
    <text evidence="2 7">Belongs to the NDUFAF7 family.</text>
</comment>
<evidence type="ECO:0000256" key="1">
    <source>
        <dbReference type="ARBA" id="ARBA00004173"/>
    </source>
</evidence>
<dbReference type="PANTHER" id="PTHR12049:SF7">
    <property type="entry name" value="PROTEIN ARGININE METHYLTRANSFERASE NDUFAF7, MITOCHONDRIAL"/>
    <property type="match status" value="1"/>
</dbReference>
<dbReference type="Proteomes" id="UP000283269">
    <property type="component" value="Unassembled WGS sequence"/>
</dbReference>
<evidence type="ECO:0000256" key="6">
    <source>
        <dbReference type="ARBA" id="ARBA00048612"/>
    </source>
</evidence>
<name>A0A409XEW6_PSICY</name>
<evidence type="ECO:0000256" key="8">
    <source>
        <dbReference type="SAM" id="MobiDB-lite"/>
    </source>
</evidence>
<evidence type="ECO:0000256" key="3">
    <source>
        <dbReference type="ARBA" id="ARBA00022603"/>
    </source>
</evidence>
<feature type="compositionally biased region" description="Low complexity" evidence="8">
    <location>
        <begin position="279"/>
        <end position="291"/>
    </location>
</feature>
<proteinExistence type="inferred from homology"/>
<evidence type="ECO:0000256" key="5">
    <source>
        <dbReference type="ARBA" id="ARBA00023128"/>
    </source>
</evidence>
<keyword evidence="3 7" id="KW-0489">Methyltransferase</keyword>
<dbReference type="AlphaFoldDB" id="A0A409XEW6"/>
<comment type="catalytic activity">
    <reaction evidence="6 7">
        <text>L-arginyl-[protein] + 2 S-adenosyl-L-methionine = N(omega),N(omega)'-dimethyl-L-arginyl-[protein] + 2 S-adenosyl-L-homocysteine + 2 H(+)</text>
        <dbReference type="Rhea" id="RHEA:48108"/>
        <dbReference type="Rhea" id="RHEA-COMP:10532"/>
        <dbReference type="Rhea" id="RHEA-COMP:11992"/>
        <dbReference type="ChEBI" id="CHEBI:15378"/>
        <dbReference type="ChEBI" id="CHEBI:29965"/>
        <dbReference type="ChEBI" id="CHEBI:57856"/>
        <dbReference type="ChEBI" id="CHEBI:59789"/>
        <dbReference type="ChEBI" id="CHEBI:88221"/>
        <dbReference type="EC" id="2.1.1.320"/>
    </reaction>
</comment>
<evidence type="ECO:0000313" key="10">
    <source>
        <dbReference type="Proteomes" id="UP000283269"/>
    </source>
</evidence>
<organism evidence="9 10">
    <name type="scientific">Psilocybe cyanescens</name>
    <dbReference type="NCBI Taxonomy" id="93625"/>
    <lineage>
        <taxon>Eukaryota</taxon>
        <taxon>Fungi</taxon>
        <taxon>Dikarya</taxon>
        <taxon>Basidiomycota</taxon>
        <taxon>Agaricomycotina</taxon>
        <taxon>Agaricomycetes</taxon>
        <taxon>Agaricomycetidae</taxon>
        <taxon>Agaricales</taxon>
        <taxon>Agaricineae</taxon>
        <taxon>Strophariaceae</taxon>
        <taxon>Psilocybe</taxon>
    </lineage>
</organism>
<keyword evidence="4 7" id="KW-0808">Transferase</keyword>
<dbReference type="Gene3D" id="3.40.50.12710">
    <property type="match status" value="1"/>
</dbReference>
<evidence type="ECO:0000256" key="7">
    <source>
        <dbReference type="RuleBase" id="RU364114"/>
    </source>
</evidence>
<dbReference type="GO" id="GO:0005739">
    <property type="term" value="C:mitochondrion"/>
    <property type="evidence" value="ECO:0007669"/>
    <property type="project" value="UniProtKB-SubCell"/>
</dbReference>
<feature type="region of interest" description="Disordered" evidence="8">
    <location>
        <begin position="251"/>
        <end position="291"/>
    </location>
</feature>
<dbReference type="Pfam" id="PF02636">
    <property type="entry name" value="Methyltransf_28"/>
    <property type="match status" value="1"/>
</dbReference>
<dbReference type="GO" id="GO:0032259">
    <property type="term" value="P:methylation"/>
    <property type="evidence" value="ECO:0007669"/>
    <property type="project" value="UniProtKB-KW"/>
</dbReference>